<proteinExistence type="predicted"/>
<gene>
    <name evidence="1" type="ORF">V3851_10855</name>
</gene>
<comment type="caution">
    <text evidence="1">The sequence shown here is derived from an EMBL/GenBank/DDBJ whole genome shotgun (WGS) entry which is preliminary data.</text>
</comment>
<protein>
    <submittedName>
        <fullName evidence="1">Uncharacterized protein</fullName>
    </submittedName>
</protein>
<dbReference type="Proteomes" id="UP001306950">
    <property type="component" value="Unassembled WGS sequence"/>
</dbReference>
<evidence type="ECO:0000313" key="2">
    <source>
        <dbReference type="Proteomes" id="UP001306950"/>
    </source>
</evidence>
<accession>A0ABU7VSX3</accession>
<dbReference type="RefSeq" id="WP_331846549.1">
    <property type="nucleotide sequence ID" value="NZ_JAZHPZ010000004.1"/>
</dbReference>
<name>A0ABU7VSX3_9BACL</name>
<reference evidence="1 2" key="1">
    <citation type="submission" date="2024-02" db="EMBL/GenBank/DDBJ databases">
        <title>A nitrogen-fixing paenibacillus bacterium.</title>
        <authorList>
            <person name="Zhang W.L."/>
            <person name="Chen S.F."/>
        </authorList>
    </citation>
    <scope>NUCLEOTIDE SEQUENCE [LARGE SCALE GENOMIC DNA]</scope>
    <source>
        <strain evidence="1 2">M1</strain>
    </source>
</reference>
<sequence length="199" mass="22819">MQTTKKTRKPWWVAKSTALLQEYAQAYGGIYVPASFKGWVYKGQYVRIALKQGWGDIFVTVKDSGDSSHRLTIGMKYVYSPRRRLEFHLRRTKYPLVLPFRRNLRPVTMPNSAMNKAYHAKASHPSLLRSILKQEGLHESLEAHPAVQIRHAAKGHNAVLSLSETSKTPDAKLLHQGVELMKQFITALHEQGFIREKIR</sequence>
<dbReference type="EMBL" id="JAZHPZ010000004">
    <property type="protein sequence ID" value="MEF2966331.1"/>
    <property type="molecule type" value="Genomic_DNA"/>
</dbReference>
<evidence type="ECO:0000313" key="1">
    <source>
        <dbReference type="EMBL" id="MEF2966331.1"/>
    </source>
</evidence>
<keyword evidence="2" id="KW-1185">Reference proteome</keyword>
<organism evidence="1 2">
    <name type="scientific">Paenibacillus haidiansis</name>
    <dbReference type="NCBI Taxonomy" id="1574488"/>
    <lineage>
        <taxon>Bacteria</taxon>
        <taxon>Bacillati</taxon>
        <taxon>Bacillota</taxon>
        <taxon>Bacilli</taxon>
        <taxon>Bacillales</taxon>
        <taxon>Paenibacillaceae</taxon>
        <taxon>Paenibacillus</taxon>
    </lineage>
</organism>